<dbReference type="PANTHER" id="PTHR43434">
    <property type="entry name" value="PHOSPHOGLYCOLATE PHOSPHATASE"/>
    <property type="match status" value="1"/>
</dbReference>
<dbReference type="GO" id="GO:0005829">
    <property type="term" value="C:cytosol"/>
    <property type="evidence" value="ECO:0007669"/>
    <property type="project" value="TreeGrafter"/>
</dbReference>
<gene>
    <name evidence="1" type="ORF">B1A74_00970</name>
</gene>
<protein>
    <submittedName>
        <fullName evidence="1">HAD family hydrolase</fullName>
    </submittedName>
</protein>
<dbReference type="InterPro" id="IPR006439">
    <property type="entry name" value="HAD-SF_hydro_IA"/>
</dbReference>
<dbReference type="EMBL" id="MUZR01000003">
    <property type="protein sequence ID" value="OOC11373.1"/>
    <property type="molecule type" value="Genomic_DNA"/>
</dbReference>
<dbReference type="InterPro" id="IPR023198">
    <property type="entry name" value="PGP-like_dom2"/>
</dbReference>
<accession>A0A1V3A2R6</accession>
<dbReference type="GO" id="GO:0006281">
    <property type="term" value="P:DNA repair"/>
    <property type="evidence" value="ECO:0007669"/>
    <property type="project" value="TreeGrafter"/>
</dbReference>
<dbReference type="AlphaFoldDB" id="A0A1V3A2R6"/>
<dbReference type="GO" id="GO:0008967">
    <property type="term" value="F:phosphoglycolate phosphatase activity"/>
    <property type="evidence" value="ECO:0007669"/>
    <property type="project" value="TreeGrafter"/>
</dbReference>
<dbReference type="Gene3D" id="3.40.50.1000">
    <property type="entry name" value="HAD superfamily/HAD-like"/>
    <property type="match status" value="1"/>
</dbReference>
<dbReference type="Gene3D" id="1.10.150.240">
    <property type="entry name" value="Putative phosphatase, domain 2"/>
    <property type="match status" value="1"/>
</dbReference>
<dbReference type="OrthoDB" id="9782449at2"/>
<dbReference type="NCBIfam" id="TIGR01509">
    <property type="entry name" value="HAD-SF-IA-v3"/>
    <property type="match status" value="1"/>
</dbReference>
<dbReference type="InterPro" id="IPR036412">
    <property type="entry name" value="HAD-like_sf"/>
</dbReference>
<dbReference type="RefSeq" id="WP_018945961.1">
    <property type="nucleotide sequence ID" value="NZ_MUZR01000003.1"/>
</dbReference>
<dbReference type="Pfam" id="PF13419">
    <property type="entry name" value="HAD_2"/>
    <property type="match status" value="1"/>
</dbReference>
<evidence type="ECO:0000313" key="1">
    <source>
        <dbReference type="EMBL" id="OOC11373.1"/>
    </source>
</evidence>
<dbReference type="STRING" id="252474.B1A74_00970"/>
<dbReference type="SFLD" id="SFLDG01135">
    <property type="entry name" value="C1.5.6:_HAD__Beta-PGM__Phospha"/>
    <property type="match status" value="1"/>
</dbReference>
<dbReference type="SFLD" id="SFLDG01129">
    <property type="entry name" value="C1.5:_HAD__Beta-PGM__Phosphata"/>
    <property type="match status" value="1"/>
</dbReference>
<sequence>MKATGTDTQVALLPPDTGELRLVVFDWDGTLMDSPRRIIHCLRRAAREHGLPEREESALRGIIGLGVQAAVRQLHPELDDAGIQAFAASYRQCYLEATDAPDEPLYAGVEALLEDLDRREILLAVATSKSRAGLDRTLAASGLGPRFVATVTSDEQPSKPGPAMLEDLLRRTGVARERALMVGDSIYDLQMARAAGVRAVGITHGAHSDARLAAEEPAALVPDIPALHRRLMEP</sequence>
<name>A0A1V3A2R6_9GAMM</name>
<keyword evidence="1" id="KW-0378">Hydrolase</keyword>
<dbReference type="SUPFAM" id="SSF56784">
    <property type="entry name" value="HAD-like"/>
    <property type="match status" value="1"/>
</dbReference>
<dbReference type="NCBIfam" id="TIGR01549">
    <property type="entry name" value="HAD-SF-IA-v1"/>
    <property type="match status" value="1"/>
</dbReference>
<evidence type="ECO:0000313" key="2">
    <source>
        <dbReference type="Proteomes" id="UP000189177"/>
    </source>
</evidence>
<dbReference type="InterPro" id="IPR023214">
    <property type="entry name" value="HAD_sf"/>
</dbReference>
<reference evidence="1 2" key="1">
    <citation type="submission" date="2017-02" db="EMBL/GenBank/DDBJ databases">
        <title>Genomic diversity within the haloalkaliphilic genus Thioalkalivibrio.</title>
        <authorList>
            <person name="Ahn A.-C."/>
            <person name="Meier-Kolthoff J."/>
            <person name="Overmars L."/>
            <person name="Richter M."/>
            <person name="Woyke T."/>
            <person name="Sorokin D.Y."/>
            <person name="Muyzer G."/>
        </authorList>
    </citation>
    <scope>NUCLEOTIDE SEQUENCE [LARGE SCALE GENOMIC DNA]</scope>
    <source>
        <strain evidence="1 2">HL17</strain>
    </source>
</reference>
<dbReference type="InterPro" id="IPR050155">
    <property type="entry name" value="HAD-like_hydrolase_sf"/>
</dbReference>
<dbReference type="InterPro" id="IPR041492">
    <property type="entry name" value="HAD_2"/>
</dbReference>
<comment type="caution">
    <text evidence="1">The sequence shown here is derived from an EMBL/GenBank/DDBJ whole genome shotgun (WGS) entry which is preliminary data.</text>
</comment>
<organism evidence="1 2">
    <name type="scientific">Thioalkalivibrio halophilus</name>
    <dbReference type="NCBI Taxonomy" id="252474"/>
    <lineage>
        <taxon>Bacteria</taxon>
        <taxon>Pseudomonadati</taxon>
        <taxon>Pseudomonadota</taxon>
        <taxon>Gammaproteobacteria</taxon>
        <taxon>Chromatiales</taxon>
        <taxon>Ectothiorhodospiraceae</taxon>
        <taxon>Thioalkalivibrio</taxon>
    </lineage>
</organism>
<dbReference type="PANTHER" id="PTHR43434:SF24">
    <property type="entry name" value="HYDROLASE-RELATED"/>
    <property type="match status" value="1"/>
</dbReference>
<dbReference type="SFLD" id="SFLDS00003">
    <property type="entry name" value="Haloacid_Dehalogenase"/>
    <property type="match status" value="1"/>
</dbReference>
<keyword evidence="2" id="KW-1185">Reference proteome</keyword>
<proteinExistence type="predicted"/>
<dbReference type="Proteomes" id="UP000189177">
    <property type="component" value="Unassembled WGS sequence"/>
</dbReference>